<gene>
    <name evidence="1" type="ORF">ADL15_32925</name>
</gene>
<organism evidence="1 2">
    <name type="scientific">Actinoplanes awajinensis subsp. mycoplanecinus</name>
    <dbReference type="NCBI Taxonomy" id="135947"/>
    <lineage>
        <taxon>Bacteria</taxon>
        <taxon>Bacillati</taxon>
        <taxon>Actinomycetota</taxon>
        <taxon>Actinomycetes</taxon>
        <taxon>Micromonosporales</taxon>
        <taxon>Micromonosporaceae</taxon>
        <taxon>Actinoplanes</taxon>
    </lineage>
</organism>
<sequence>MGVMDNEISTAVEDGDPENIVPVANRVRKAAAASAYETETRQLPHDRLTSAELPATDWRYAVLALADWADIGDGMTPGVDPDGSQERELMAAITTQLPDGTMDAD</sequence>
<name>A0A101JJG1_9ACTN</name>
<proteinExistence type="predicted"/>
<keyword evidence="2" id="KW-1185">Reference proteome</keyword>
<dbReference type="Proteomes" id="UP000053244">
    <property type="component" value="Unassembled WGS sequence"/>
</dbReference>
<dbReference type="EMBL" id="LLZH01000292">
    <property type="protein sequence ID" value="KUL28013.1"/>
    <property type="molecule type" value="Genomic_DNA"/>
</dbReference>
<comment type="caution">
    <text evidence="1">The sequence shown here is derived from an EMBL/GenBank/DDBJ whole genome shotgun (WGS) entry which is preliminary data.</text>
</comment>
<accession>A0A101JJG1</accession>
<protein>
    <submittedName>
        <fullName evidence="1">Uncharacterized protein</fullName>
    </submittedName>
</protein>
<reference evidence="1 2" key="1">
    <citation type="submission" date="2015-10" db="EMBL/GenBank/DDBJ databases">
        <authorList>
            <person name="Gilbert D.G."/>
        </authorList>
    </citation>
    <scope>NUCLEOTIDE SEQUENCE [LARGE SCALE GENOMIC DNA]</scope>
    <source>
        <strain evidence="1 2">NRRL B-16712</strain>
    </source>
</reference>
<evidence type="ECO:0000313" key="1">
    <source>
        <dbReference type="EMBL" id="KUL28013.1"/>
    </source>
</evidence>
<evidence type="ECO:0000313" key="2">
    <source>
        <dbReference type="Proteomes" id="UP000053244"/>
    </source>
</evidence>
<dbReference type="AlphaFoldDB" id="A0A101JJG1"/>